<dbReference type="InterPro" id="IPR006379">
    <property type="entry name" value="HAD-SF_hydro_IIB"/>
</dbReference>
<dbReference type="EMBL" id="SGJB01000020">
    <property type="protein sequence ID" value="TQQ83891.1"/>
    <property type="molecule type" value="Genomic_DNA"/>
</dbReference>
<dbReference type="SFLD" id="SFLDS00003">
    <property type="entry name" value="Haloacid_Dehalogenase"/>
    <property type="match status" value="1"/>
</dbReference>
<dbReference type="GO" id="GO:0005829">
    <property type="term" value="C:cytosol"/>
    <property type="evidence" value="ECO:0007669"/>
    <property type="project" value="TreeGrafter"/>
</dbReference>
<dbReference type="RefSeq" id="WP_142536651.1">
    <property type="nucleotide sequence ID" value="NZ_SGJB01000020.1"/>
</dbReference>
<organism evidence="1 2">
    <name type="scientific">Peptacetobacter hominis</name>
    <dbReference type="NCBI Taxonomy" id="2743610"/>
    <lineage>
        <taxon>Bacteria</taxon>
        <taxon>Bacillati</taxon>
        <taxon>Bacillota</taxon>
        <taxon>Clostridia</taxon>
        <taxon>Peptostreptococcales</taxon>
        <taxon>Peptostreptococcaceae</taxon>
        <taxon>Peptacetobacter</taxon>
    </lineage>
</organism>
<dbReference type="PANTHER" id="PTHR10000">
    <property type="entry name" value="PHOSPHOSERINE PHOSPHATASE"/>
    <property type="match status" value="1"/>
</dbReference>
<dbReference type="PROSITE" id="PS01229">
    <property type="entry name" value="COF_2"/>
    <property type="match status" value="1"/>
</dbReference>
<dbReference type="Gene3D" id="3.30.1240.10">
    <property type="match status" value="1"/>
</dbReference>
<dbReference type="AlphaFoldDB" id="A0A544QT68"/>
<proteinExistence type="predicted"/>
<dbReference type="Proteomes" id="UP000317863">
    <property type="component" value="Unassembled WGS sequence"/>
</dbReference>
<reference evidence="1 2" key="1">
    <citation type="submission" date="2019-02" db="EMBL/GenBank/DDBJ databases">
        <title>Peptostreptococcaceae bacterium ZHW00191 nov., a new bacterium isolated from the human gut.</title>
        <authorList>
            <person name="Zhou H.-W."/>
            <person name="Chen X.-J."/>
        </authorList>
    </citation>
    <scope>NUCLEOTIDE SEQUENCE [LARGE SCALE GENOMIC DNA]</scope>
    <source>
        <strain evidence="1 2">ZHW00191</strain>
    </source>
</reference>
<dbReference type="NCBIfam" id="TIGR01484">
    <property type="entry name" value="HAD-SF-IIB"/>
    <property type="match status" value="1"/>
</dbReference>
<dbReference type="Pfam" id="PF08282">
    <property type="entry name" value="Hydrolase_3"/>
    <property type="match status" value="1"/>
</dbReference>
<dbReference type="SFLD" id="SFLDG01140">
    <property type="entry name" value="C2.B:_Phosphomannomutase_and_P"/>
    <property type="match status" value="1"/>
</dbReference>
<dbReference type="GO" id="GO:0016791">
    <property type="term" value="F:phosphatase activity"/>
    <property type="evidence" value="ECO:0007669"/>
    <property type="project" value="TreeGrafter"/>
</dbReference>
<evidence type="ECO:0000313" key="1">
    <source>
        <dbReference type="EMBL" id="TQQ83891.1"/>
    </source>
</evidence>
<dbReference type="OrthoDB" id="9781413at2"/>
<accession>A0A544QT68</accession>
<comment type="caution">
    <text evidence="1">The sequence shown here is derived from an EMBL/GenBank/DDBJ whole genome shotgun (WGS) entry which is preliminary data.</text>
</comment>
<dbReference type="CDD" id="cd07516">
    <property type="entry name" value="HAD_Pase"/>
    <property type="match status" value="1"/>
</dbReference>
<sequence length="264" mass="29768">MTKIVFSDVDGTLLDSNRHITPLTLDAIKKLEKNNIPFVITSGRGPTGIYPILDEYGFNCPIIAYGGALIMDKNRKILFNTGFSKSDALEIVSFLNNENLDLSWGVYSLNQWIVKDKSDPRIINEERIINAQSSEGDINSVESDIVNKILCICDSSDIDEFVTILRNRFSEHSIVKSSDTLIEVMKKGITKATAIDKLCSIWNIKKENTIAFGDNYNDIEMLEYVEKPFLMSNAPDGMKKIITSYTEDNDHDGIHHALKRLKLI</sequence>
<dbReference type="InterPro" id="IPR000150">
    <property type="entry name" value="Cof"/>
</dbReference>
<dbReference type="SUPFAM" id="SSF56784">
    <property type="entry name" value="HAD-like"/>
    <property type="match status" value="1"/>
</dbReference>
<name>A0A544QT68_9FIRM</name>
<gene>
    <name evidence="1" type="ORF">EXD82_09350</name>
</gene>
<keyword evidence="2" id="KW-1185">Reference proteome</keyword>
<dbReference type="InterPro" id="IPR023214">
    <property type="entry name" value="HAD_sf"/>
</dbReference>
<protein>
    <submittedName>
        <fullName evidence="1">HAD family phosphatase</fullName>
    </submittedName>
</protein>
<dbReference type="NCBIfam" id="TIGR00099">
    <property type="entry name" value="Cof-subfamily"/>
    <property type="match status" value="1"/>
</dbReference>
<evidence type="ECO:0000313" key="2">
    <source>
        <dbReference type="Proteomes" id="UP000317863"/>
    </source>
</evidence>
<dbReference type="SFLD" id="SFLDG01144">
    <property type="entry name" value="C2.B.4:_PGP_Like"/>
    <property type="match status" value="1"/>
</dbReference>
<dbReference type="PANTHER" id="PTHR10000:SF8">
    <property type="entry name" value="HAD SUPERFAMILY HYDROLASE-LIKE, TYPE 3"/>
    <property type="match status" value="1"/>
</dbReference>
<dbReference type="GO" id="GO:0000287">
    <property type="term" value="F:magnesium ion binding"/>
    <property type="evidence" value="ECO:0007669"/>
    <property type="project" value="TreeGrafter"/>
</dbReference>
<dbReference type="Gene3D" id="3.40.50.1000">
    <property type="entry name" value="HAD superfamily/HAD-like"/>
    <property type="match status" value="1"/>
</dbReference>
<dbReference type="InterPro" id="IPR036412">
    <property type="entry name" value="HAD-like_sf"/>
</dbReference>